<sequence>MDGSSEGPNWRRHAASRHGCPDDVQMDHIFNEIRAAVNGNAWILALFGTLAIPDICAALGSPNGKTTGEKYRRWIYHNLRAEYPQLDPAELWQMRCSMLHQGSSKTATYARVIFVAPFQGNVFHNNVINDALNLDLPTFCADVISAGERWYAANQHVDHVAQNLESLVRWHDNGLPPYIVGAPVLS</sequence>
<protein>
    <submittedName>
        <fullName evidence="1">Uncharacterized protein</fullName>
    </submittedName>
</protein>
<proteinExistence type="predicted"/>
<dbReference type="Proteomes" id="UP000203985">
    <property type="component" value="Segment"/>
</dbReference>
<dbReference type="RefSeq" id="YP_009275599.1">
    <property type="nucleotide sequence ID" value="NC_030930.1"/>
</dbReference>
<evidence type="ECO:0000313" key="2">
    <source>
        <dbReference type="Proteomes" id="UP000203985"/>
    </source>
</evidence>
<keyword evidence="2" id="KW-1185">Reference proteome</keyword>
<dbReference type="KEGG" id="vg:28800804"/>
<evidence type="ECO:0000313" key="1">
    <source>
        <dbReference type="EMBL" id="ANA85427.1"/>
    </source>
</evidence>
<dbReference type="GeneID" id="28800804"/>
<reference evidence="1 2" key="1">
    <citation type="submission" date="2016-03" db="EMBL/GenBank/DDBJ databases">
        <authorList>
            <person name="Montgomery M.T."/>
            <person name="Guerrero C.A."/>
            <person name="Mavrich T.N."/>
            <person name="Pope W.H."/>
            <person name="Garlena R.A."/>
            <person name="Russell D.A."/>
            <person name="Jacobs-Sera D."/>
            <person name="Hendrix R.W."/>
            <person name="Hatfull G.F."/>
        </authorList>
    </citation>
    <scope>NUCLEOTIDE SEQUENCE [LARGE SCALE GENOMIC DNA]</scope>
</reference>
<organism evidence="1 2">
    <name type="scientific">Gordonia phage Bowser</name>
    <dbReference type="NCBI Taxonomy" id="1838063"/>
    <lineage>
        <taxon>Viruses</taxon>
        <taxon>Duplodnaviria</taxon>
        <taxon>Heunggongvirae</taxon>
        <taxon>Uroviricota</taxon>
        <taxon>Caudoviricetes</taxon>
        <taxon>Bowservirus</taxon>
        <taxon>Bowservirus bowser</taxon>
    </lineage>
</organism>
<name>A0A166Y369_9CAUD</name>
<gene>
    <name evidence="1" type="primary">32</name>
    <name evidence="1" type="ORF">BOWSER_32</name>
</gene>
<accession>A0A166Y369</accession>
<dbReference type="EMBL" id="KU998235">
    <property type="protein sequence ID" value="ANA85427.1"/>
    <property type="molecule type" value="Genomic_DNA"/>
</dbReference>